<dbReference type="InterPro" id="IPR011333">
    <property type="entry name" value="SKP1/BTB/POZ_sf"/>
</dbReference>
<dbReference type="Proteomes" id="UP000054937">
    <property type="component" value="Unassembled WGS sequence"/>
</dbReference>
<dbReference type="GO" id="GO:0006511">
    <property type="term" value="P:ubiquitin-dependent protein catabolic process"/>
    <property type="evidence" value="ECO:0007669"/>
    <property type="project" value="InterPro"/>
</dbReference>
<reference evidence="1 2" key="1">
    <citation type="journal article" date="2015" name="Sci. Rep.">
        <title>Genome of the facultative scuticociliatosis pathogen Pseudocohnilembus persalinus provides insight into its virulence through horizontal gene transfer.</title>
        <authorList>
            <person name="Xiong J."/>
            <person name="Wang G."/>
            <person name="Cheng J."/>
            <person name="Tian M."/>
            <person name="Pan X."/>
            <person name="Warren A."/>
            <person name="Jiang C."/>
            <person name="Yuan D."/>
            <person name="Miao W."/>
        </authorList>
    </citation>
    <scope>NUCLEOTIDE SEQUENCE [LARGE SCALE GENOMIC DNA]</scope>
    <source>
        <strain evidence="1">36N120E</strain>
    </source>
</reference>
<keyword evidence="2" id="KW-1185">Reference proteome</keyword>
<organism evidence="1 2">
    <name type="scientific">Pseudocohnilembus persalinus</name>
    <name type="common">Ciliate</name>
    <dbReference type="NCBI Taxonomy" id="266149"/>
    <lineage>
        <taxon>Eukaryota</taxon>
        <taxon>Sar</taxon>
        <taxon>Alveolata</taxon>
        <taxon>Ciliophora</taxon>
        <taxon>Intramacronucleata</taxon>
        <taxon>Oligohymenophorea</taxon>
        <taxon>Scuticociliatia</taxon>
        <taxon>Philasterida</taxon>
        <taxon>Pseudocohnilembidae</taxon>
        <taxon>Pseudocohnilembus</taxon>
    </lineage>
</organism>
<dbReference type="SUPFAM" id="SSF81382">
    <property type="entry name" value="Skp1 dimerisation domain-like"/>
    <property type="match status" value="1"/>
</dbReference>
<gene>
    <name evidence="1" type="ORF">PPERSA_13064</name>
</gene>
<comment type="caution">
    <text evidence="1">The sequence shown here is derived from an EMBL/GenBank/DDBJ whole genome shotgun (WGS) entry which is preliminary data.</text>
</comment>
<dbReference type="AlphaFoldDB" id="A0A0V0QW21"/>
<dbReference type="InParanoid" id="A0A0V0QW21"/>
<dbReference type="InterPro" id="IPR036296">
    <property type="entry name" value="SKP1-like_dim_sf"/>
</dbReference>
<sequence>MEAESDNEQLTVKVGTINIKTYDVDPKIQQQSGLFNALFQTSGNEYHFEQIEPEEFEKCIEYLEMHNYNPPKIRMPIESRNLEENVCPKDFKFIKDYDVFEQKEKNKLRKLINAATYLQIQKLVNLCVCRIATEFFFGQDQQDYQMLKQKLGVEEDITIQQEKQINKDYPWINTEQKESTK</sequence>
<protein>
    <submittedName>
        <fullName evidence="1">SKP1 component, dimerization</fullName>
    </submittedName>
</protein>
<evidence type="ECO:0000313" key="2">
    <source>
        <dbReference type="Proteomes" id="UP000054937"/>
    </source>
</evidence>
<dbReference type="Gene3D" id="3.30.710.10">
    <property type="entry name" value="Potassium Channel Kv1.1, Chain A"/>
    <property type="match status" value="1"/>
</dbReference>
<accession>A0A0V0QW21</accession>
<proteinExistence type="predicted"/>
<dbReference type="EMBL" id="LDAU01000094">
    <property type="protein sequence ID" value="KRX06585.1"/>
    <property type="molecule type" value="Genomic_DNA"/>
</dbReference>
<dbReference type="OrthoDB" id="308192at2759"/>
<name>A0A0V0QW21_PSEPJ</name>
<evidence type="ECO:0000313" key="1">
    <source>
        <dbReference type="EMBL" id="KRX06585.1"/>
    </source>
</evidence>